<keyword evidence="4 6" id="KW-0648">Protein biosynthesis</keyword>
<dbReference type="Pfam" id="PF01765">
    <property type="entry name" value="RRF"/>
    <property type="match status" value="1"/>
</dbReference>
<dbReference type="PANTHER" id="PTHR20982">
    <property type="entry name" value="RIBOSOME RECYCLING FACTOR"/>
    <property type="match status" value="1"/>
</dbReference>
<gene>
    <name evidence="6 9" type="primary">frr</name>
    <name evidence="9" type="ORF">REISMN_06695</name>
</gene>
<comment type="caution">
    <text evidence="9">The sequence shown here is derived from an EMBL/GenBank/DDBJ whole genome shotgun (WGS) entry which is preliminary data.</text>
</comment>
<name>A0A8E1BZM4_9RICK</name>
<dbReference type="HAMAP" id="MF_00040">
    <property type="entry name" value="RRF"/>
    <property type="match status" value="1"/>
</dbReference>
<protein>
    <recommendedName>
        <fullName evidence="6">Ribosome-recycling factor</fullName>
        <shortName evidence="6">RRF</shortName>
    </recommendedName>
    <alternativeName>
        <fullName evidence="6">Ribosome-releasing factor</fullName>
    </alternativeName>
</protein>
<dbReference type="Proteomes" id="UP000027161">
    <property type="component" value="Unassembled WGS sequence"/>
</dbReference>
<comment type="function">
    <text evidence="5 6">Responsible for the release of ribosomes from messenger RNA at the termination of protein biosynthesis. May increase the efficiency of translation by recycling ribosomes from one round of translation to another.</text>
</comment>
<dbReference type="Gene3D" id="3.30.1360.40">
    <property type="match status" value="1"/>
</dbReference>
<evidence type="ECO:0000313" key="9">
    <source>
        <dbReference type="EMBL" id="KDO02498.1"/>
    </source>
</evidence>
<evidence type="ECO:0000256" key="4">
    <source>
        <dbReference type="ARBA" id="ARBA00022917"/>
    </source>
</evidence>
<dbReference type="Gene3D" id="1.10.132.20">
    <property type="entry name" value="Ribosome-recycling factor"/>
    <property type="match status" value="1"/>
</dbReference>
<keyword evidence="7" id="KW-0175">Coiled coil</keyword>
<organism evidence="9 10">
    <name type="scientific">Rickettsia tamurae subsp. buchneri</name>
    <dbReference type="NCBI Taxonomy" id="1462938"/>
    <lineage>
        <taxon>Bacteria</taxon>
        <taxon>Pseudomonadati</taxon>
        <taxon>Pseudomonadota</taxon>
        <taxon>Alphaproteobacteria</taxon>
        <taxon>Rickettsiales</taxon>
        <taxon>Rickettsiaceae</taxon>
        <taxon>Rickettsieae</taxon>
        <taxon>Rickettsia</taxon>
        <taxon>spotted fever group</taxon>
    </lineage>
</organism>
<dbReference type="CDD" id="cd00520">
    <property type="entry name" value="RRF"/>
    <property type="match status" value="1"/>
</dbReference>
<feature type="domain" description="Ribosome recycling factor" evidence="8">
    <location>
        <begin position="38"/>
        <end position="200"/>
    </location>
</feature>
<dbReference type="AlphaFoldDB" id="A0A8E1BZM4"/>
<comment type="similarity">
    <text evidence="2 6">Belongs to the RRF family.</text>
</comment>
<dbReference type="NCBIfam" id="TIGR00496">
    <property type="entry name" value="frr"/>
    <property type="match status" value="1"/>
</dbReference>
<evidence type="ECO:0000259" key="8">
    <source>
        <dbReference type="Pfam" id="PF01765"/>
    </source>
</evidence>
<dbReference type="GO" id="GO:0002184">
    <property type="term" value="P:cytoplasmic translational termination"/>
    <property type="evidence" value="ECO:0007669"/>
    <property type="project" value="TreeGrafter"/>
</dbReference>
<comment type="subcellular location">
    <subcellularLocation>
        <location evidence="1 6">Cytoplasm</location>
    </subcellularLocation>
</comment>
<reference evidence="9 10" key="1">
    <citation type="submission" date="2014-02" db="EMBL/GenBank/DDBJ databases">
        <title>Draft genome sequence of Rickettsia buchneri sp. nov. ISO7T.</title>
        <authorList>
            <person name="Felsheim R.F."/>
            <person name="Kurtti T.J."/>
            <person name="Munderloh U.G."/>
        </authorList>
    </citation>
    <scope>NUCLEOTIDE SEQUENCE [LARGE SCALE GENOMIC DNA]</scope>
    <source>
        <strain evidence="9 10">ISO7</strain>
    </source>
</reference>
<evidence type="ECO:0000256" key="7">
    <source>
        <dbReference type="SAM" id="Coils"/>
    </source>
</evidence>
<evidence type="ECO:0000256" key="3">
    <source>
        <dbReference type="ARBA" id="ARBA00022490"/>
    </source>
</evidence>
<evidence type="ECO:0000313" key="10">
    <source>
        <dbReference type="Proteomes" id="UP000027161"/>
    </source>
</evidence>
<dbReference type="GO" id="GO:0005829">
    <property type="term" value="C:cytosol"/>
    <property type="evidence" value="ECO:0007669"/>
    <property type="project" value="GOC"/>
</dbReference>
<dbReference type="PANTHER" id="PTHR20982:SF3">
    <property type="entry name" value="MITOCHONDRIAL RIBOSOME RECYCLING FACTOR PSEUDO 1"/>
    <property type="match status" value="1"/>
</dbReference>
<dbReference type="FunFam" id="3.30.1360.40:FF:000001">
    <property type="entry name" value="Ribosome-recycling factor"/>
    <property type="match status" value="1"/>
</dbReference>
<evidence type="ECO:0000256" key="6">
    <source>
        <dbReference type="HAMAP-Rule" id="MF_00040"/>
    </source>
</evidence>
<evidence type="ECO:0000256" key="5">
    <source>
        <dbReference type="ARBA" id="ARBA00025050"/>
    </source>
</evidence>
<evidence type="ECO:0000256" key="2">
    <source>
        <dbReference type="ARBA" id="ARBA00005912"/>
    </source>
</evidence>
<keyword evidence="10" id="KW-1185">Reference proteome</keyword>
<feature type="coiled-coil region" evidence="7">
    <location>
        <begin position="142"/>
        <end position="176"/>
    </location>
</feature>
<evidence type="ECO:0000256" key="1">
    <source>
        <dbReference type="ARBA" id="ARBA00004496"/>
    </source>
</evidence>
<dbReference type="GO" id="GO:0043023">
    <property type="term" value="F:ribosomal large subunit binding"/>
    <property type="evidence" value="ECO:0007669"/>
    <property type="project" value="TreeGrafter"/>
</dbReference>
<keyword evidence="3 6" id="KW-0963">Cytoplasm</keyword>
<dbReference type="InterPro" id="IPR023584">
    <property type="entry name" value="Ribosome_recyc_fac_dom"/>
</dbReference>
<accession>A0A8E1BZM4</accession>
<dbReference type="InterPro" id="IPR002661">
    <property type="entry name" value="Ribosome_recyc_fac"/>
</dbReference>
<proteinExistence type="inferred from homology"/>
<sequence length="202" mass="22727">MLIPNKNIIISMDKIKMGKENLKKNLQEKMEKALKVLDHELKGLRTGRASVNLLDSVTVEAYGSKMPLSQVASLSTPDARTINVQVWDKSMVSSVEKGITIANLGLTPATDGQLIRLPIPALTEERRKELVKLAHKYGEDTKISLRNIRRDGNEELKKLEKDNVIAKDEHHSLSEQVQKLTDDYSSKVDSVIKQKEQEIMTV</sequence>
<dbReference type="EMBL" id="JFKF01000141">
    <property type="protein sequence ID" value="KDO02498.1"/>
    <property type="molecule type" value="Genomic_DNA"/>
</dbReference>
<dbReference type="FunFam" id="1.10.132.20:FF:000001">
    <property type="entry name" value="Ribosome-recycling factor"/>
    <property type="match status" value="1"/>
</dbReference>
<dbReference type="InterPro" id="IPR036191">
    <property type="entry name" value="RRF_sf"/>
</dbReference>
<dbReference type="SUPFAM" id="SSF55194">
    <property type="entry name" value="Ribosome recycling factor, RRF"/>
    <property type="match status" value="1"/>
</dbReference>